<gene>
    <name evidence="1" type="primary">ORF05</name>
</gene>
<name>A0A0A1IVS8_9CAUD</name>
<evidence type="ECO:0000313" key="1">
    <source>
        <dbReference type="EMBL" id="CEF89720.1"/>
    </source>
</evidence>
<reference evidence="1 2" key="1">
    <citation type="journal article" date="2015" name="PLoS ONE">
        <title>Investigation of a Large Collection of Pseudomonas aeruginosa Bacteriophages Collected from a Single Environmental Source in Abidjan, Cote d'Ivoire.</title>
        <authorList>
            <person name="Essoh C."/>
            <person name="Latino L."/>
            <person name="Midoux C."/>
            <person name="Blouin Y."/>
            <person name="Loukou G."/>
            <person name="Nguetta S.P."/>
            <person name="Lathro S."/>
            <person name="Cablanmian A."/>
            <person name="Kouassi A.K."/>
            <person name="Vergnaud G."/>
            <person name="Pourcel C."/>
        </authorList>
    </citation>
    <scope>NUCLEOTIDE SEQUENCE [LARGE SCALE GENOMIC DNA]</scope>
    <source>
        <strain evidence="1">Ab22</strain>
    </source>
</reference>
<dbReference type="RefSeq" id="YP_009125573.1">
    <property type="nucleotide sequence ID" value="NC_026599.1"/>
</dbReference>
<dbReference type="NCBIfam" id="NF041858">
    <property type="entry name" value="anti_silent_Mip"/>
    <property type="match status" value="1"/>
</dbReference>
<sequence>MKSPYEAAHERALMVNRLQKLTRMLRVHPDPKWKQEQQELIKRLKK</sequence>
<accession>A0A0A1IVS8</accession>
<dbReference type="GeneID" id="23680469"/>
<dbReference type="OrthoDB" id="26705at10239"/>
<proteinExistence type="predicted"/>
<dbReference type="EMBL" id="LN610578">
    <property type="protein sequence ID" value="CEF89720.1"/>
    <property type="molecule type" value="Genomic_DNA"/>
</dbReference>
<dbReference type="KEGG" id="vg:23680469"/>
<dbReference type="Proteomes" id="UP000030227">
    <property type="component" value="Segment"/>
</dbReference>
<evidence type="ECO:0000313" key="2">
    <source>
        <dbReference type="Proteomes" id="UP000030227"/>
    </source>
</evidence>
<protein>
    <submittedName>
        <fullName evidence="1">Uncharacterized protein</fullName>
    </submittedName>
</protein>
<keyword evidence="2" id="KW-1185">Reference proteome</keyword>
<organism evidence="1 2">
    <name type="scientific">Pseudomonas phage vB_PaeP_C2-10_Ab22</name>
    <dbReference type="NCBI Taxonomy" id="1548906"/>
    <lineage>
        <taxon>Viruses</taxon>
        <taxon>Duplodnaviria</taxon>
        <taxon>Heunggongvirae</taxon>
        <taxon>Uroviricota</taxon>
        <taxon>Caudoviricetes</taxon>
        <taxon>Bruynoghevirus</taxon>
        <taxon>Bruynoghevirus Ab22</taxon>
    </lineage>
</organism>
<dbReference type="SMR" id="A0A0A1IVS8"/>